<sequence>MVDLIPQKGYVGSLVPKKLDSVTKTQNSLHYLNSRRVNYFHLDPFTGNFLRDITSVRAKREDFFQRAKPYKDHPTILRMQKLAKELGVVIPVSFFEEANNVHYNSATRKSSASIQVTLDSVAVYLHTRGRSGDTGF</sequence>
<organism evidence="1 2">
    <name type="scientific">Prunus dulcis</name>
    <name type="common">Almond</name>
    <name type="synonym">Amygdalus dulcis</name>
    <dbReference type="NCBI Taxonomy" id="3755"/>
    <lineage>
        <taxon>Eukaryota</taxon>
        <taxon>Viridiplantae</taxon>
        <taxon>Streptophyta</taxon>
        <taxon>Embryophyta</taxon>
        <taxon>Tracheophyta</taxon>
        <taxon>Spermatophyta</taxon>
        <taxon>Magnoliopsida</taxon>
        <taxon>eudicotyledons</taxon>
        <taxon>Gunneridae</taxon>
        <taxon>Pentapetalae</taxon>
        <taxon>rosids</taxon>
        <taxon>fabids</taxon>
        <taxon>Rosales</taxon>
        <taxon>Rosaceae</taxon>
        <taxon>Amygdaloideae</taxon>
        <taxon>Amygdaleae</taxon>
        <taxon>Prunus</taxon>
    </lineage>
</organism>
<evidence type="ECO:0000313" key="2">
    <source>
        <dbReference type="Proteomes" id="UP001054821"/>
    </source>
</evidence>
<dbReference type="SUPFAM" id="SSF56317">
    <property type="entry name" value="Carbon-nitrogen hydrolase"/>
    <property type="match status" value="1"/>
</dbReference>
<name>A0AAD4V3Z5_PRUDU</name>
<dbReference type="PANTHER" id="PTHR43674:SF2">
    <property type="entry name" value="BETA-UREIDOPROPIONASE"/>
    <property type="match status" value="1"/>
</dbReference>
<dbReference type="AlphaFoldDB" id="A0AAD4V3Z5"/>
<evidence type="ECO:0000313" key="1">
    <source>
        <dbReference type="EMBL" id="KAI5317086.1"/>
    </source>
</evidence>
<comment type="caution">
    <text evidence="1">The sequence shown here is derived from an EMBL/GenBank/DDBJ whole genome shotgun (WGS) entry which is preliminary data.</text>
</comment>
<keyword evidence="2" id="KW-1185">Reference proteome</keyword>
<gene>
    <name evidence="1" type="ORF">L3X38_036793</name>
</gene>
<protein>
    <submittedName>
        <fullName evidence="1">Uncharacterized protein</fullName>
    </submittedName>
</protein>
<dbReference type="Gene3D" id="3.60.110.10">
    <property type="entry name" value="Carbon-nitrogen hydrolase"/>
    <property type="match status" value="1"/>
</dbReference>
<dbReference type="Proteomes" id="UP001054821">
    <property type="component" value="Chromosome 7"/>
</dbReference>
<accession>A0AAD4V3Z5</accession>
<proteinExistence type="predicted"/>
<reference evidence="1 2" key="1">
    <citation type="journal article" date="2022" name="G3 (Bethesda)">
        <title>Whole-genome sequence and methylome profiling of the almond [Prunus dulcis (Mill.) D.A. Webb] cultivar 'Nonpareil'.</title>
        <authorList>
            <person name="D'Amico-Willman K.M."/>
            <person name="Ouma W.Z."/>
            <person name="Meulia T."/>
            <person name="Sideli G.M."/>
            <person name="Gradziel T.M."/>
            <person name="Fresnedo-Ramirez J."/>
        </authorList>
    </citation>
    <scope>NUCLEOTIDE SEQUENCE [LARGE SCALE GENOMIC DNA]</scope>
    <source>
        <strain evidence="1">Clone GOH B32 T37-40</strain>
    </source>
</reference>
<dbReference type="GO" id="GO:0050126">
    <property type="term" value="F:N-carbamoylputrescine amidase activity"/>
    <property type="evidence" value="ECO:0007669"/>
    <property type="project" value="TreeGrafter"/>
</dbReference>
<dbReference type="InterPro" id="IPR050345">
    <property type="entry name" value="Aliph_Amidase/BUP"/>
</dbReference>
<dbReference type="GO" id="GO:0033388">
    <property type="term" value="P:putrescine biosynthetic process from arginine"/>
    <property type="evidence" value="ECO:0007669"/>
    <property type="project" value="TreeGrafter"/>
</dbReference>
<dbReference type="InterPro" id="IPR036526">
    <property type="entry name" value="C-N_Hydrolase_sf"/>
</dbReference>
<dbReference type="PANTHER" id="PTHR43674">
    <property type="entry name" value="NITRILASE C965.09-RELATED"/>
    <property type="match status" value="1"/>
</dbReference>
<dbReference type="EMBL" id="JAJFAZ020000007">
    <property type="protein sequence ID" value="KAI5317086.1"/>
    <property type="molecule type" value="Genomic_DNA"/>
</dbReference>